<dbReference type="RefSeq" id="WP_407031308.1">
    <property type="nucleotide sequence ID" value="NZ_JAQGEF010000009.1"/>
</dbReference>
<reference evidence="1 2" key="1">
    <citation type="submission" date="2022-12" db="EMBL/GenBank/DDBJ databases">
        <title>Chitinophagaceae gen. sp. nov., a new member of the family Chitinophagaceae, isolated from soil in a chemical factory.</title>
        <authorList>
            <person name="Ke Z."/>
        </authorList>
    </citation>
    <scope>NUCLEOTIDE SEQUENCE [LARGE SCALE GENOMIC DNA]</scope>
    <source>
        <strain evidence="1 2">LY-5</strain>
    </source>
</reference>
<sequence>MKVLLLLPVAVIGLLFIRALFLATALSVTPTSRKNEQGTGMASFSFSANTNPYIKITLL</sequence>
<accession>A0ABT4ULF2</accession>
<name>A0ABT4ULF2_9BACT</name>
<dbReference type="EMBL" id="JAQGEF010000009">
    <property type="protein sequence ID" value="MDA3614983.1"/>
    <property type="molecule type" value="Genomic_DNA"/>
</dbReference>
<organism evidence="1 2">
    <name type="scientific">Polluticaenibacter yanchengensis</name>
    <dbReference type="NCBI Taxonomy" id="3014562"/>
    <lineage>
        <taxon>Bacteria</taxon>
        <taxon>Pseudomonadati</taxon>
        <taxon>Bacteroidota</taxon>
        <taxon>Chitinophagia</taxon>
        <taxon>Chitinophagales</taxon>
        <taxon>Chitinophagaceae</taxon>
        <taxon>Polluticaenibacter</taxon>
    </lineage>
</organism>
<evidence type="ECO:0000313" key="1">
    <source>
        <dbReference type="EMBL" id="MDA3614983.1"/>
    </source>
</evidence>
<evidence type="ECO:0000313" key="2">
    <source>
        <dbReference type="Proteomes" id="UP001210231"/>
    </source>
</evidence>
<gene>
    <name evidence="1" type="ORF">O3P16_09210</name>
</gene>
<keyword evidence="2" id="KW-1185">Reference proteome</keyword>
<proteinExistence type="predicted"/>
<comment type="caution">
    <text evidence="1">The sequence shown here is derived from an EMBL/GenBank/DDBJ whole genome shotgun (WGS) entry which is preliminary data.</text>
</comment>
<protein>
    <submittedName>
        <fullName evidence="1">Uncharacterized protein</fullName>
    </submittedName>
</protein>
<dbReference type="Proteomes" id="UP001210231">
    <property type="component" value="Unassembled WGS sequence"/>
</dbReference>